<keyword evidence="4 6" id="KW-0378">Hydrolase</keyword>
<feature type="signal peptide" evidence="7">
    <location>
        <begin position="1"/>
        <end position="25"/>
    </location>
</feature>
<comment type="caution">
    <text evidence="9">The sequence shown here is derived from an EMBL/GenBank/DDBJ whole genome shotgun (WGS) entry which is preliminary data.</text>
</comment>
<evidence type="ECO:0000256" key="1">
    <source>
        <dbReference type="ARBA" id="ARBA00001526"/>
    </source>
</evidence>
<keyword evidence="7" id="KW-0732">Signal</keyword>
<dbReference type="InterPro" id="IPR001586">
    <property type="entry name" value="Beta-lactam_class-C_AS"/>
</dbReference>
<dbReference type="Gene3D" id="3.40.710.10">
    <property type="entry name" value="DD-peptidase/beta-lactamase superfamily"/>
    <property type="match status" value="1"/>
</dbReference>
<dbReference type="Pfam" id="PF00144">
    <property type="entry name" value="Beta-lactamase"/>
    <property type="match status" value="1"/>
</dbReference>
<dbReference type="InterPro" id="IPR050491">
    <property type="entry name" value="AmpC-like"/>
</dbReference>
<evidence type="ECO:0000256" key="3">
    <source>
        <dbReference type="ARBA" id="ARBA00012865"/>
    </source>
</evidence>
<dbReference type="GO" id="GO:0008800">
    <property type="term" value="F:beta-lactamase activity"/>
    <property type="evidence" value="ECO:0007669"/>
    <property type="project" value="UniProtKB-UniRule"/>
</dbReference>
<dbReference type="EMBL" id="PGGM01000001">
    <property type="protein sequence ID" value="PSH67332.1"/>
    <property type="molecule type" value="Genomic_DNA"/>
</dbReference>
<evidence type="ECO:0000256" key="2">
    <source>
        <dbReference type="ARBA" id="ARBA00007840"/>
    </source>
</evidence>
<evidence type="ECO:0000313" key="10">
    <source>
        <dbReference type="Proteomes" id="UP000241764"/>
    </source>
</evidence>
<dbReference type="InterPro" id="IPR058136">
    <property type="entry name" value="AmpC"/>
</dbReference>
<dbReference type="PANTHER" id="PTHR46825">
    <property type="entry name" value="D-ALANYL-D-ALANINE-CARBOXYPEPTIDASE/ENDOPEPTIDASE AMPH"/>
    <property type="match status" value="1"/>
</dbReference>
<dbReference type="NCBIfam" id="NF033085">
    <property type="entry name" value="bla_class_C"/>
    <property type="match status" value="1"/>
</dbReference>
<organism evidence="9 10">
    <name type="scientific">Phyllobacterium sophorae</name>
    <dbReference type="NCBI Taxonomy" id="1520277"/>
    <lineage>
        <taxon>Bacteria</taxon>
        <taxon>Pseudomonadati</taxon>
        <taxon>Pseudomonadota</taxon>
        <taxon>Alphaproteobacteria</taxon>
        <taxon>Hyphomicrobiales</taxon>
        <taxon>Phyllobacteriaceae</taxon>
        <taxon>Phyllobacterium</taxon>
    </lineage>
</organism>
<dbReference type="GO" id="GO:0030288">
    <property type="term" value="C:outer membrane-bounded periplasmic space"/>
    <property type="evidence" value="ECO:0007669"/>
    <property type="project" value="InterPro"/>
</dbReference>
<keyword evidence="5 6" id="KW-0046">Antibiotic resistance</keyword>
<evidence type="ECO:0000256" key="6">
    <source>
        <dbReference type="RuleBase" id="RU361140"/>
    </source>
</evidence>
<dbReference type="OrthoDB" id="5377431at2"/>
<dbReference type="RefSeq" id="WP_106662397.1">
    <property type="nucleotide sequence ID" value="NZ_PGGM01000001.1"/>
</dbReference>
<dbReference type="AlphaFoldDB" id="A0A2P7BLL0"/>
<dbReference type="GO" id="GO:0017001">
    <property type="term" value="P:antibiotic catabolic process"/>
    <property type="evidence" value="ECO:0007669"/>
    <property type="project" value="InterPro"/>
</dbReference>
<dbReference type="SUPFAM" id="SSF56601">
    <property type="entry name" value="beta-lactamase/transpeptidase-like"/>
    <property type="match status" value="1"/>
</dbReference>
<comment type="similarity">
    <text evidence="2 6">Belongs to the class-C beta-lactamase family.</text>
</comment>
<protein>
    <recommendedName>
        <fullName evidence="3 6">Beta-lactamase</fullName>
        <ecNumber evidence="3 6">3.5.2.6</ecNumber>
    </recommendedName>
</protein>
<evidence type="ECO:0000256" key="5">
    <source>
        <dbReference type="ARBA" id="ARBA00023251"/>
    </source>
</evidence>
<dbReference type="Proteomes" id="UP000241764">
    <property type="component" value="Unassembled WGS sequence"/>
</dbReference>
<name>A0A2P7BLL0_9HYPH</name>
<keyword evidence="10" id="KW-1185">Reference proteome</keyword>
<dbReference type="InterPro" id="IPR001466">
    <property type="entry name" value="Beta-lactam-related"/>
</dbReference>
<gene>
    <name evidence="9" type="ORF">CU103_02975</name>
</gene>
<evidence type="ECO:0000256" key="7">
    <source>
        <dbReference type="SAM" id="SignalP"/>
    </source>
</evidence>
<feature type="domain" description="Beta-lactamase-related" evidence="8">
    <location>
        <begin position="36"/>
        <end position="382"/>
    </location>
</feature>
<dbReference type="EC" id="3.5.2.6" evidence="3 6"/>
<evidence type="ECO:0000259" key="8">
    <source>
        <dbReference type="Pfam" id="PF00144"/>
    </source>
</evidence>
<dbReference type="PROSITE" id="PS00336">
    <property type="entry name" value="BETA_LACTAMASE_C"/>
    <property type="match status" value="1"/>
</dbReference>
<feature type="chain" id="PRO_5015107266" description="Beta-lactamase" evidence="7">
    <location>
        <begin position="26"/>
        <end position="392"/>
    </location>
</feature>
<sequence>MKFKAAATMTVTFAIICTSTVAGHAADHRARVKTVVDAAIEPIMQKYNIPGMAIGITAGGKPYMFGYGVASKETRKPVTPSTIFEVGSISKTFTVTLASYARVSGHLSLSDKTSKYLPSLERTEFGKVELLHLGTHTPGGFPLQVPDDVTNDDQLMAYLRSWKPAYKVGTHRTYANPSIGMLGVITAKSMNGDFAPLMEGQLFPALGLTSTYINVPKGKMPYYAQGYTKKDDPVRVSKAVLSSEAYGVKTTATDMIRFLEANMNMIKLDEKLQQAITDTHTGYFQVGAMTQDLLWEQYAYPVDLRTLLRGNSREISSNPTPVTQLTPPQQPRDDVLINKTGSTNGFGAYVAFVPEKQLGIVILANKYYPNEDRITAAHQILTQLAAESGSKD</sequence>
<evidence type="ECO:0000313" key="9">
    <source>
        <dbReference type="EMBL" id="PSH67332.1"/>
    </source>
</evidence>
<proteinExistence type="inferred from homology"/>
<dbReference type="GO" id="GO:0046677">
    <property type="term" value="P:response to antibiotic"/>
    <property type="evidence" value="ECO:0007669"/>
    <property type="project" value="UniProtKB-UniRule"/>
</dbReference>
<dbReference type="InterPro" id="IPR012338">
    <property type="entry name" value="Beta-lactam/transpept-like"/>
</dbReference>
<dbReference type="PANTHER" id="PTHR46825:SF8">
    <property type="entry name" value="BETA-LACTAMASE-RELATED"/>
    <property type="match status" value="1"/>
</dbReference>
<reference evidence="10" key="1">
    <citation type="submission" date="2017-11" db="EMBL/GenBank/DDBJ databases">
        <authorList>
            <person name="Kuznetsova I."/>
            <person name="Sazanova A."/>
            <person name="Chirak E."/>
            <person name="Safronova V."/>
            <person name="Willems A."/>
        </authorList>
    </citation>
    <scope>NUCLEOTIDE SEQUENCE [LARGE SCALE GENOMIC DNA]</scope>
    <source>
        <strain evidence="10">CCBAU 03422</strain>
    </source>
</reference>
<evidence type="ECO:0000256" key="4">
    <source>
        <dbReference type="ARBA" id="ARBA00022801"/>
    </source>
</evidence>
<comment type="catalytic activity">
    <reaction evidence="1 6">
        <text>a beta-lactam + H2O = a substituted beta-amino acid</text>
        <dbReference type="Rhea" id="RHEA:20401"/>
        <dbReference type="ChEBI" id="CHEBI:15377"/>
        <dbReference type="ChEBI" id="CHEBI:35627"/>
        <dbReference type="ChEBI" id="CHEBI:140347"/>
        <dbReference type="EC" id="3.5.2.6"/>
    </reaction>
</comment>
<accession>A0A2P7BLL0</accession>